<dbReference type="STRING" id="45357.A0A2V1AZP1"/>
<dbReference type="OrthoDB" id="3257538at2759"/>
<accession>A0A2V1AZP1</accession>
<dbReference type="Proteomes" id="UP000244309">
    <property type="component" value="Unassembled WGS sequence"/>
</dbReference>
<evidence type="ECO:0000313" key="2">
    <source>
        <dbReference type="EMBL" id="PVH23294.1"/>
    </source>
</evidence>
<dbReference type="InterPro" id="IPR052741">
    <property type="entry name" value="Mitochondrial_HTD2"/>
</dbReference>
<comment type="caution">
    <text evidence="2">The sequence shown here is derived from an EMBL/GenBank/DDBJ whole genome shotgun (WGS) entry which is preliminary data.</text>
</comment>
<feature type="region of interest" description="Disordered" evidence="1">
    <location>
        <begin position="164"/>
        <end position="205"/>
    </location>
</feature>
<dbReference type="GO" id="GO:0005739">
    <property type="term" value="C:mitochondrion"/>
    <property type="evidence" value="ECO:0007669"/>
    <property type="project" value="TreeGrafter"/>
</dbReference>
<evidence type="ECO:0000313" key="3">
    <source>
        <dbReference type="Proteomes" id="UP000244309"/>
    </source>
</evidence>
<dbReference type="AlphaFoldDB" id="A0A2V1AZP1"/>
<sequence>MPLARWTSLIKNARWTWDDTISLGQLKHLRVILNEIVPSKSWTLYGTSLLFNNQTNASLGSDGYDNYQAPQEDGKQLFDRRMWVSGSLKFRDIPRVGESIRCTERVSSVRRVGASVFVSISRETRRLEFTEVLRGGTVVDTKETVGDVVTDELRSLVYKWRKDGGEGAVNGKPDPSLTQDGSETNETSPESSAKNSNSIQPETSNTASTIQFSVSTSQVSRFSALSYNIHKIHYDRTYCLSEGLEDVVVSGPMLVNIMLHSFASQYPDTAVESFAYRMSEPCYVDRDLQLTIEPQNKKYEIAVWEGTKKLCNGTVRMAKRDS</sequence>
<dbReference type="SUPFAM" id="SSF54637">
    <property type="entry name" value="Thioesterase/thiol ester dehydrase-isomerase"/>
    <property type="match status" value="1"/>
</dbReference>
<gene>
    <name evidence="2" type="ORF">CXQ85_003028</name>
</gene>
<keyword evidence="3" id="KW-1185">Reference proteome</keyword>
<evidence type="ECO:0000256" key="1">
    <source>
        <dbReference type="SAM" id="MobiDB-lite"/>
    </source>
</evidence>
<dbReference type="VEuPathDB" id="FungiDB:CXQ85_003028"/>
<reference evidence="2 3" key="1">
    <citation type="submission" date="2017-12" db="EMBL/GenBank/DDBJ databases">
        <title>Genome Sequence of a Multidrug-Resistant Candida haemulonii Isolate from a Patient with Chronic Leg Ulcers in Israel.</title>
        <authorList>
            <person name="Chow N.A."/>
            <person name="Gade L."/>
            <person name="Batra D."/>
            <person name="Rowe L.A."/>
            <person name="Ben-Ami R."/>
            <person name="Loparev V.N."/>
            <person name="Litvintseva A.P."/>
        </authorList>
    </citation>
    <scope>NUCLEOTIDE SEQUENCE [LARGE SCALE GENOMIC DNA]</scope>
    <source>
        <strain evidence="2 3">B11899</strain>
    </source>
</reference>
<feature type="compositionally biased region" description="Polar residues" evidence="1">
    <location>
        <begin position="176"/>
        <end position="205"/>
    </location>
</feature>
<dbReference type="RefSeq" id="XP_025344234.1">
    <property type="nucleotide sequence ID" value="XM_025486684.1"/>
</dbReference>
<protein>
    <submittedName>
        <fullName evidence="2">Uncharacterized protein</fullName>
    </submittedName>
</protein>
<dbReference type="PANTHER" id="PTHR28152:SF1">
    <property type="entry name" value="HYDROXYACYL-THIOESTER DEHYDRATASE TYPE 2, MITOCHONDRIAL"/>
    <property type="match status" value="1"/>
</dbReference>
<organism evidence="2 3">
    <name type="scientific">Candidozyma haemuli</name>
    <dbReference type="NCBI Taxonomy" id="45357"/>
    <lineage>
        <taxon>Eukaryota</taxon>
        <taxon>Fungi</taxon>
        <taxon>Dikarya</taxon>
        <taxon>Ascomycota</taxon>
        <taxon>Saccharomycotina</taxon>
        <taxon>Pichiomycetes</taxon>
        <taxon>Metschnikowiaceae</taxon>
        <taxon>Candidozyma</taxon>
    </lineage>
</organism>
<dbReference type="GeneID" id="37008359"/>
<proteinExistence type="predicted"/>
<dbReference type="Gene3D" id="3.10.129.10">
    <property type="entry name" value="Hotdog Thioesterase"/>
    <property type="match status" value="1"/>
</dbReference>
<dbReference type="InterPro" id="IPR029069">
    <property type="entry name" value="HotDog_dom_sf"/>
</dbReference>
<dbReference type="GO" id="GO:0019171">
    <property type="term" value="F:(3R)-hydroxyacyl-[acyl-carrier-protein] dehydratase activity"/>
    <property type="evidence" value="ECO:0007669"/>
    <property type="project" value="TreeGrafter"/>
</dbReference>
<dbReference type="EMBL" id="PKFO01000010">
    <property type="protein sequence ID" value="PVH23294.1"/>
    <property type="molecule type" value="Genomic_DNA"/>
</dbReference>
<name>A0A2V1AZP1_9ASCO</name>
<dbReference type="PANTHER" id="PTHR28152">
    <property type="entry name" value="HYDROXYACYL-THIOESTER DEHYDRATASE TYPE 2, MITOCHONDRIAL"/>
    <property type="match status" value="1"/>
</dbReference>